<feature type="transmembrane region" description="Helical" evidence="1">
    <location>
        <begin position="93"/>
        <end position="111"/>
    </location>
</feature>
<evidence type="ECO:0000313" key="3">
    <source>
        <dbReference type="Proteomes" id="UP000468581"/>
    </source>
</evidence>
<evidence type="ECO:0000256" key="1">
    <source>
        <dbReference type="SAM" id="Phobius"/>
    </source>
</evidence>
<keyword evidence="3" id="KW-1185">Reference proteome</keyword>
<dbReference type="EMBL" id="JAABOO010000003">
    <property type="protein sequence ID" value="NER14863.1"/>
    <property type="molecule type" value="Genomic_DNA"/>
</dbReference>
<keyword evidence="1" id="KW-1133">Transmembrane helix</keyword>
<organism evidence="2 3">
    <name type="scientific">Leptobacterium flavescens</name>
    <dbReference type="NCBI Taxonomy" id="472055"/>
    <lineage>
        <taxon>Bacteria</taxon>
        <taxon>Pseudomonadati</taxon>
        <taxon>Bacteroidota</taxon>
        <taxon>Flavobacteriia</taxon>
        <taxon>Flavobacteriales</taxon>
        <taxon>Flavobacteriaceae</taxon>
        <taxon>Leptobacterium</taxon>
    </lineage>
</organism>
<comment type="caution">
    <text evidence="2">The sequence shown here is derived from an EMBL/GenBank/DDBJ whole genome shotgun (WGS) entry which is preliminary data.</text>
</comment>
<dbReference type="AlphaFoldDB" id="A0A6P0UVN8"/>
<keyword evidence="1" id="KW-0812">Transmembrane</keyword>
<keyword evidence="1" id="KW-0472">Membrane</keyword>
<proteinExistence type="predicted"/>
<reference evidence="2 3" key="1">
    <citation type="submission" date="2020-01" db="EMBL/GenBank/DDBJ databases">
        <title>Leptobacterium flavescens.</title>
        <authorList>
            <person name="Wang G."/>
        </authorList>
    </citation>
    <scope>NUCLEOTIDE SEQUENCE [LARGE SCALE GENOMIC DNA]</scope>
    <source>
        <strain evidence="2 3">KCTC 22160</strain>
    </source>
</reference>
<sequence>MELKELKKRPGLGRDSRSGKKYLQFEKLINELKQKELNDKVINSLNESIDHINSFRDTDPELAKQLRKTQSKILMFVAKELKLVVKNHYRNQWMALGMATFGIPIGMAFGVSLSNMGLLGIGLPMGMMIGILVGSAMDKKAQDNGKQLDLVIRH</sequence>
<gene>
    <name evidence="2" type="ORF">GWK08_15510</name>
</gene>
<name>A0A6P0UVN8_9FLAO</name>
<accession>A0A6P0UVN8</accession>
<dbReference type="Proteomes" id="UP000468581">
    <property type="component" value="Unassembled WGS sequence"/>
</dbReference>
<feature type="transmembrane region" description="Helical" evidence="1">
    <location>
        <begin position="117"/>
        <end position="137"/>
    </location>
</feature>
<dbReference type="RefSeq" id="WP_163608141.1">
    <property type="nucleotide sequence ID" value="NZ_JAABOO010000003.1"/>
</dbReference>
<evidence type="ECO:0000313" key="2">
    <source>
        <dbReference type="EMBL" id="NER14863.1"/>
    </source>
</evidence>
<protein>
    <submittedName>
        <fullName evidence="2">Uncharacterized protein</fullName>
    </submittedName>
</protein>